<dbReference type="AlphaFoldDB" id="A0AAW0YDA6"/>
<dbReference type="InterPro" id="IPR036508">
    <property type="entry name" value="Chitin-bd_dom_sf"/>
</dbReference>
<dbReference type="InterPro" id="IPR002557">
    <property type="entry name" value="Chitin-bd_dom"/>
</dbReference>
<dbReference type="GO" id="GO:0008061">
    <property type="term" value="F:chitin binding"/>
    <property type="evidence" value="ECO:0007669"/>
    <property type="project" value="InterPro"/>
</dbReference>
<dbReference type="Proteomes" id="UP001445076">
    <property type="component" value="Unassembled WGS sequence"/>
</dbReference>
<proteinExistence type="predicted"/>
<evidence type="ECO:0000313" key="4">
    <source>
        <dbReference type="Proteomes" id="UP001445076"/>
    </source>
</evidence>
<feature type="non-terminal residue" evidence="3">
    <location>
        <position position="1"/>
    </location>
</feature>
<dbReference type="EMBL" id="JARKIK010000009">
    <property type="protein sequence ID" value="KAK8749391.1"/>
    <property type="molecule type" value="Genomic_DNA"/>
</dbReference>
<accession>A0AAW0YDA6</accession>
<feature type="domain" description="Chitin-binding type-2" evidence="2">
    <location>
        <begin position="121"/>
        <end position="181"/>
    </location>
</feature>
<dbReference type="Pfam" id="PF01607">
    <property type="entry name" value="CBM_14"/>
    <property type="match status" value="1"/>
</dbReference>
<organism evidence="3 4">
    <name type="scientific">Cherax quadricarinatus</name>
    <name type="common">Australian red claw crayfish</name>
    <dbReference type="NCBI Taxonomy" id="27406"/>
    <lineage>
        <taxon>Eukaryota</taxon>
        <taxon>Metazoa</taxon>
        <taxon>Ecdysozoa</taxon>
        <taxon>Arthropoda</taxon>
        <taxon>Crustacea</taxon>
        <taxon>Multicrustacea</taxon>
        <taxon>Malacostraca</taxon>
        <taxon>Eumalacostraca</taxon>
        <taxon>Eucarida</taxon>
        <taxon>Decapoda</taxon>
        <taxon>Pleocyemata</taxon>
        <taxon>Astacidea</taxon>
        <taxon>Parastacoidea</taxon>
        <taxon>Parastacidae</taxon>
        <taxon>Cherax</taxon>
    </lineage>
</organism>
<evidence type="ECO:0000313" key="3">
    <source>
        <dbReference type="EMBL" id="KAK8749391.1"/>
    </source>
</evidence>
<gene>
    <name evidence="3" type="ORF">OTU49_015328</name>
</gene>
<protein>
    <recommendedName>
        <fullName evidence="2">Chitin-binding type-2 domain-containing protein</fullName>
    </recommendedName>
</protein>
<dbReference type="GO" id="GO:0005576">
    <property type="term" value="C:extracellular region"/>
    <property type="evidence" value="ECO:0007669"/>
    <property type="project" value="InterPro"/>
</dbReference>
<evidence type="ECO:0000256" key="1">
    <source>
        <dbReference type="SAM" id="MobiDB-lite"/>
    </source>
</evidence>
<evidence type="ECO:0000259" key="2">
    <source>
        <dbReference type="PROSITE" id="PS50940"/>
    </source>
</evidence>
<sequence length="338" mass="37408">SEGRFPHPSDCGGFVDCLPDGEGLRAREGSCRGRAYHPTLRKCVTLNKVDGCKPRAARALANDPKLDYVCENSTSDFMCADCKTLVLCVNGTAYPETCGSGDLCNIDNDHFGGGVCYPNQPSDCSCDAPNQFKEDSYNEARFLFCEATGSDPQIFQCPDDHVFDSTMNQCIHYNGLPECTSIGVFANSRNCSQFYNCIPTIDGWVQKPFSCNNETHKHLMYNEAAGSCEDPCTWGNGNFKCEEEGRFADPLNCQRYYECVKDTSEASDFRQALHECPEGYEWDQSARNSYGHCVLEGNSLNPCVPAVANKCSVDRSQCPSTTEEPDDTTDQPTTRQHE</sequence>
<dbReference type="SUPFAM" id="SSF57625">
    <property type="entry name" value="Invertebrate chitin-binding proteins"/>
    <property type="match status" value="3"/>
</dbReference>
<name>A0AAW0YDA6_CHEQU</name>
<dbReference type="PROSITE" id="PS50940">
    <property type="entry name" value="CHIT_BIND_II"/>
    <property type="match status" value="2"/>
</dbReference>
<feature type="domain" description="Chitin-binding type-2" evidence="2">
    <location>
        <begin position="238"/>
        <end position="305"/>
    </location>
</feature>
<reference evidence="3 4" key="1">
    <citation type="journal article" date="2024" name="BMC Genomics">
        <title>Genome assembly of redclaw crayfish (Cherax quadricarinatus) provides insights into its immune adaptation and hypoxia tolerance.</title>
        <authorList>
            <person name="Liu Z."/>
            <person name="Zheng J."/>
            <person name="Li H."/>
            <person name="Fang K."/>
            <person name="Wang S."/>
            <person name="He J."/>
            <person name="Zhou D."/>
            <person name="Weng S."/>
            <person name="Chi M."/>
            <person name="Gu Z."/>
            <person name="He J."/>
            <person name="Li F."/>
            <person name="Wang M."/>
        </authorList>
    </citation>
    <scope>NUCLEOTIDE SEQUENCE [LARGE SCALE GENOMIC DNA]</scope>
    <source>
        <strain evidence="3">ZL_2023a</strain>
    </source>
</reference>
<dbReference type="Gene3D" id="2.170.140.10">
    <property type="entry name" value="Chitin binding domain"/>
    <property type="match status" value="1"/>
</dbReference>
<keyword evidence="4" id="KW-1185">Reference proteome</keyword>
<comment type="caution">
    <text evidence="3">The sequence shown here is derived from an EMBL/GenBank/DDBJ whole genome shotgun (WGS) entry which is preliminary data.</text>
</comment>
<dbReference type="SMART" id="SM00494">
    <property type="entry name" value="ChtBD2"/>
    <property type="match status" value="3"/>
</dbReference>
<feature type="region of interest" description="Disordered" evidence="1">
    <location>
        <begin position="315"/>
        <end position="338"/>
    </location>
</feature>